<dbReference type="PANTHER" id="PTHR35457">
    <property type="entry name" value="HEME A SYNTHASE"/>
    <property type="match status" value="1"/>
</dbReference>
<dbReference type="GO" id="GO:0016491">
    <property type="term" value="F:oxidoreductase activity"/>
    <property type="evidence" value="ECO:0007669"/>
    <property type="project" value="UniProtKB-KW"/>
</dbReference>
<feature type="transmembrane region" description="Helical" evidence="12">
    <location>
        <begin position="133"/>
        <end position="152"/>
    </location>
</feature>
<keyword evidence="6" id="KW-0560">Oxidoreductase</keyword>
<proteinExistence type="predicted"/>
<comment type="subcellular location">
    <subcellularLocation>
        <location evidence="1">Membrane</location>
        <topology evidence="1">Multi-pass membrane protein</topology>
    </subcellularLocation>
</comment>
<dbReference type="HOGENOM" id="CLU_041525_0_0_6"/>
<evidence type="ECO:0000256" key="3">
    <source>
        <dbReference type="ARBA" id="ARBA00022692"/>
    </source>
</evidence>
<dbReference type="AlphaFoldDB" id="A0A098G7Y2"/>
<dbReference type="RefSeq" id="WP_045097586.1">
    <property type="nucleotide sequence ID" value="NZ_LN614827.1"/>
</dbReference>
<keyword evidence="14" id="KW-1185">Reference proteome</keyword>
<keyword evidence="7" id="KW-0408">Iron</keyword>
<dbReference type="InterPro" id="IPR050450">
    <property type="entry name" value="COX15/CtaA_HemeA_synthase"/>
</dbReference>
<organism evidence="13 14">
    <name type="scientific">Legionella fallonii LLAP-10</name>
    <dbReference type="NCBI Taxonomy" id="1212491"/>
    <lineage>
        <taxon>Bacteria</taxon>
        <taxon>Pseudomonadati</taxon>
        <taxon>Pseudomonadota</taxon>
        <taxon>Gammaproteobacteria</taxon>
        <taxon>Legionellales</taxon>
        <taxon>Legionellaceae</taxon>
        <taxon>Legionella</taxon>
    </lineage>
</organism>
<keyword evidence="2" id="KW-1003">Cell membrane</keyword>
<evidence type="ECO:0000256" key="2">
    <source>
        <dbReference type="ARBA" id="ARBA00022475"/>
    </source>
</evidence>
<evidence type="ECO:0000256" key="12">
    <source>
        <dbReference type="SAM" id="Phobius"/>
    </source>
</evidence>
<dbReference type="EMBL" id="LN614827">
    <property type="protein sequence ID" value="CEG58069.1"/>
    <property type="molecule type" value="Genomic_DNA"/>
</dbReference>
<gene>
    <name evidence="13" type="ORF">LFA_2704</name>
</gene>
<dbReference type="Proteomes" id="UP000032430">
    <property type="component" value="Chromosome I"/>
</dbReference>
<comment type="pathway">
    <text evidence="11">Porphyrin-containing compound metabolism.</text>
</comment>
<keyword evidence="9 12" id="KW-0472">Membrane</keyword>
<evidence type="ECO:0000256" key="11">
    <source>
        <dbReference type="ARBA" id="ARBA00023444"/>
    </source>
</evidence>
<feature type="transmembrane region" description="Helical" evidence="12">
    <location>
        <begin position="109"/>
        <end position="127"/>
    </location>
</feature>
<dbReference type="Pfam" id="PF02628">
    <property type="entry name" value="COX15-CtaA"/>
    <property type="match status" value="1"/>
</dbReference>
<name>A0A098G7Y2_9GAMM</name>
<feature type="transmembrane region" description="Helical" evidence="12">
    <location>
        <begin position="279"/>
        <end position="300"/>
    </location>
</feature>
<dbReference type="PANTHER" id="PTHR35457:SF1">
    <property type="entry name" value="HEME A SYNTHASE"/>
    <property type="match status" value="1"/>
</dbReference>
<evidence type="ECO:0000313" key="14">
    <source>
        <dbReference type="Proteomes" id="UP000032430"/>
    </source>
</evidence>
<protein>
    <submittedName>
        <fullName evidence="13">Cytochrome oxidase assembly family protein</fullName>
    </submittedName>
</protein>
<evidence type="ECO:0000313" key="13">
    <source>
        <dbReference type="EMBL" id="CEG58069.1"/>
    </source>
</evidence>
<evidence type="ECO:0000256" key="1">
    <source>
        <dbReference type="ARBA" id="ARBA00004141"/>
    </source>
</evidence>
<sequence>MQNNSIRIAATIAVLLALFVVMLGAYTRLTDAGLGCPDWPGCYGKMVLPSADGALKEAQSTFPQIPIESRKAWTEMAHRYVAGTLGLLIFFIAFSVLRKRLQGHQLPWHLPLALLVLVVFQAALGMWTVTLKLLPVVVMGHLLGGILIFACLSRFRLQMSTLVGQDLPQWRPWLRLGVIIVFLQIALGGWVSSNYAGISCIGFPTCNGVWLPELYFAKGFNLFSPVGANYQGGLLDNDVRVSIQFIHRIGAVITACYVLALCALILVNNNSKYLTRAAWLLTALVTVQFALGVLNVIYLLPIKIAVAHNGIAALLLAVIFSMLHFTRGGQKHAY</sequence>
<reference evidence="14" key="1">
    <citation type="submission" date="2014-09" db="EMBL/GenBank/DDBJ databases">
        <authorList>
            <person name="Gomez-Valero L."/>
        </authorList>
    </citation>
    <scope>NUCLEOTIDE SEQUENCE [LARGE SCALE GENOMIC DNA]</scope>
    <source>
        <strain evidence="14">ATCC700992</strain>
    </source>
</reference>
<evidence type="ECO:0000256" key="9">
    <source>
        <dbReference type="ARBA" id="ARBA00023136"/>
    </source>
</evidence>
<evidence type="ECO:0000256" key="6">
    <source>
        <dbReference type="ARBA" id="ARBA00023002"/>
    </source>
</evidence>
<keyword evidence="5 12" id="KW-1133">Transmembrane helix</keyword>
<dbReference type="STRING" id="1212491.LFA_2704"/>
<keyword evidence="3 12" id="KW-0812">Transmembrane</keyword>
<dbReference type="InterPro" id="IPR003780">
    <property type="entry name" value="COX15/CtaA_fam"/>
</dbReference>
<evidence type="ECO:0000256" key="8">
    <source>
        <dbReference type="ARBA" id="ARBA00023133"/>
    </source>
</evidence>
<dbReference type="KEGG" id="lfa:LFA_2704"/>
<accession>A0A098G7Y2</accession>
<keyword evidence="8" id="KW-0350">Heme biosynthesis</keyword>
<keyword evidence="10" id="KW-1015">Disulfide bond</keyword>
<evidence type="ECO:0000256" key="10">
    <source>
        <dbReference type="ARBA" id="ARBA00023157"/>
    </source>
</evidence>
<feature type="transmembrane region" description="Helical" evidence="12">
    <location>
        <begin position="80"/>
        <end position="97"/>
    </location>
</feature>
<feature type="transmembrane region" description="Helical" evidence="12">
    <location>
        <begin position="173"/>
        <end position="191"/>
    </location>
</feature>
<evidence type="ECO:0000256" key="4">
    <source>
        <dbReference type="ARBA" id="ARBA00022723"/>
    </source>
</evidence>
<dbReference type="GO" id="GO:0006784">
    <property type="term" value="P:heme A biosynthetic process"/>
    <property type="evidence" value="ECO:0007669"/>
    <property type="project" value="InterPro"/>
</dbReference>
<feature type="transmembrane region" description="Helical" evidence="12">
    <location>
        <begin position="7"/>
        <end position="26"/>
    </location>
</feature>
<dbReference type="GO" id="GO:0016020">
    <property type="term" value="C:membrane"/>
    <property type="evidence" value="ECO:0007669"/>
    <property type="project" value="UniProtKB-SubCell"/>
</dbReference>
<dbReference type="GO" id="GO:0046872">
    <property type="term" value="F:metal ion binding"/>
    <property type="evidence" value="ECO:0007669"/>
    <property type="project" value="UniProtKB-KW"/>
</dbReference>
<feature type="transmembrane region" description="Helical" evidence="12">
    <location>
        <begin position="306"/>
        <end position="325"/>
    </location>
</feature>
<evidence type="ECO:0000256" key="5">
    <source>
        <dbReference type="ARBA" id="ARBA00022989"/>
    </source>
</evidence>
<feature type="transmembrane region" description="Helical" evidence="12">
    <location>
        <begin position="245"/>
        <end position="267"/>
    </location>
</feature>
<keyword evidence="4" id="KW-0479">Metal-binding</keyword>
<evidence type="ECO:0000256" key="7">
    <source>
        <dbReference type="ARBA" id="ARBA00023004"/>
    </source>
</evidence>